<evidence type="ECO:0000256" key="7">
    <source>
        <dbReference type="SAM" id="MobiDB-lite"/>
    </source>
</evidence>
<dbReference type="GO" id="GO:0008270">
    <property type="term" value="F:zinc ion binding"/>
    <property type="evidence" value="ECO:0007669"/>
    <property type="project" value="UniProtKB-KW"/>
</dbReference>
<dbReference type="InterPro" id="IPR001841">
    <property type="entry name" value="Znf_RING"/>
</dbReference>
<proteinExistence type="inferred from homology"/>
<dbReference type="VEuPathDB" id="FungiDB:M747DRAFT_269439"/>
<protein>
    <submittedName>
        <fullName evidence="11">Shwachman-Bodian-Diamond syndrome (SBDS) family protein</fullName>
    </submittedName>
</protein>
<feature type="compositionally biased region" description="Basic and acidic residues" evidence="7">
    <location>
        <begin position="249"/>
        <end position="267"/>
    </location>
</feature>
<dbReference type="Gene3D" id="3.30.40.10">
    <property type="entry name" value="Zinc/RING finger domain, C3HC4 (zinc finger)"/>
    <property type="match status" value="1"/>
</dbReference>
<evidence type="ECO:0000256" key="4">
    <source>
        <dbReference type="ARBA" id="ARBA00022806"/>
    </source>
</evidence>
<dbReference type="VEuPathDB" id="FungiDB:ATCC64974_98700"/>
<evidence type="ECO:0000259" key="9">
    <source>
        <dbReference type="PROSITE" id="PS51192"/>
    </source>
</evidence>
<dbReference type="PROSITE" id="PS50089">
    <property type="entry name" value="ZF_RING_2"/>
    <property type="match status" value="1"/>
</dbReference>
<evidence type="ECO:0000256" key="1">
    <source>
        <dbReference type="ARBA" id="ARBA00007025"/>
    </source>
</evidence>
<dbReference type="VEuPathDB" id="FungiDB:An08g10070"/>
<evidence type="ECO:0000313" key="12">
    <source>
        <dbReference type="Proteomes" id="UP000197666"/>
    </source>
</evidence>
<gene>
    <name evidence="11" type="ORF">CAN33_0044625</name>
</gene>
<dbReference type="VEuPathDB" id="FungiDB:M747DRAFT_177795"/>
<feature type="compositionally biased region" description="Basic and acidic residues" evidence="7">
    <location>
        <begin position="104"/>
        <end position="120"/>
    </location>
</feature>
<name>A0A505HY92_ASPNG</name>
<dbReference type="Gene3D" id="3.40.50.300">
    <property type="entry name" value="P-loop containing nucleotide triphosphate hydrolases"/>
    <property type="match status" value="2"/>
</dbReference>
<dbReference type="InterPro" id="IPR001650">
    <property type="entry name" value="Helicase_C-like"/>
</dbReference>
<dbReference type="PANTHER" id="PTHR45626:SF16">
    <property type="entry name" value="ATP-DEPENDENT HELICASE ULS1"/>
    <property type="match status" value="1"/>
</dbReference>
<feature type="region of interest" description="Disordered" evidence="7">
    <location>
        <begin position="306"/>
        <end position="342"/>
    </location>
</feature>
<keyword evidence="6" id="KW-0863">Zinc-finger</keyword>
<dbReference type="GO" id="GO:0008094">
    <property type="term" value="F:ATP-dependent activity, acting on DNA"/>
    <property type="evidence" value="ECO:0007669"/>
    <property type="project" value="TreeGrafter"/>
</dbReference>
<comment type="similarity">
    <text evidence="1">Belongs to the SNF2/RAD54 helicase family.</text>
</comment>
<dbReference type="VEuPathDB" id="FungiDB:An08g10080"/>
<keyword evidence="5" id="KW-0067">ATP-binding</keyword>
<feature type="region of interest" description="Disordered" evidence="7">
    <location>
        <begin position="55"/>
        <end position="190"/>
    </location>
</feature>
<dbReference type="InterPro" id="IPR049730">
    <property type="entry name" value="SNF2/RAD54-like_C"/>
</dbReference>
<feature type="compositionally biased region" description="Polar residues" evidence="7">
    <location>
        <begin position="271"/>
        <end position="282"/>
    </location>
</feature>
<dbReference type="Proteomes" id="UP000197666">
    <property type="component" value="Unassembled WGS sequence"/>
</dbReference>
<feature type="compositionally biased region" description="Basic and acidic residues" evidence="7">
    <location>
        <begin position="897"/>
        <end position="906"/>
    </location>
</feature>
<keyword evidence="6" id="KW-0862">Zinc</keyword>
<feature type="domain" description="Helicase C-terminal" evidence="10">
    <location>
        <begin position="928"/>
        <end position="1089"/>
    </location>
</feature>
<keyword evidence="2" id="KW-0547">Nucleotide-binding</keyword>
<feature type="region of interest" description="Disordered" evidence="7">
    <location>
        <begin position="216"/>
        <end position="292"/>
    </location>
</feature>
<sequence>MASASDASIQEILEDIELNQVILQSLDEERPDAAEDRQEILDVIKRLEARLAVLQGRSTGGPSAASPPPGPVHSGLSSAQLDGAFSDAPQNAGSTPSVDSSSSSDDRSVLRFDVAHEPSTLRKRLHFSSEDSHPEDDEDDSDSSDFTDDLEAPSPRRPKRMRRVSPEAEPSNDASDDDLGDPLAGNEQLRQILGIDSADIMREIQEEQRRAEKWLEERREQERRDAEFARRLNDSFYEPSESPSPSMTDTDRFPESRARSKPSDSLHSHRSPVNGTQDSQPLLGSDDSDLAEITPSDFQRHCHISAAPHERPPRWGSSAPTMPNRPGLQPQQSRGLYVSPGPPAGIGSGSVFGPHVMSNTMARLNAGREMLEQAGRMIFGGNDSRSSNIPYIDLEDYQGPGGFGKARDYLDDYYGSEIYGPDPNKTKEDIQKLLESIRPDSEIALQNREGTPEALKYTLLEHQKLGLSWMKSMEEGDNKGGILADDMGLGKTIQAIALIVSRPSTDPERKPTLIIAPVALVQQWKREIERMVRPGKHQLSIWVLHGDKRLTTFRELKRYDVVLTTFGTLAAELKRKQKYEELEERDVNLARKALDSLPLLGRRCKWYRVIADEAQCIKNRNAKAALACCQLNTTYRWCMTGTPMMNNVEELHSLIKFLRIRPYCNIETFNRDFTRPLKSSPAMREKAMLQLQVLLKAILLRRTKSSKIDGKPILQLPPKVSERVHAVFSEEEQEFYNALEARSQNEVNRYLQQGVGRNYSNILVLLLRLRQACCHPHLIKDFTTEVNAAEEGMDLIANAKAFSAEVVARLKDNTELECPICIDAVENPVIFFPCGHGTCAECFSRISDPEMALRSGRDDGGEVKCPNCRAKDDDEEEGPSTRSKRAKGKGKAKNKKSLAELKKDAQKNKKSKLKYLRRLEKTWMSSAKIEKAMEILRDVYHREGNEKTIIFSQFTSLLDLLEIPIARQGWDYRRYDGSMRPADRNTSVMDFTDNEDCRIMLVSLKAGNAGLNLVAASQVIIFDPFWNPYVEEQAVDRAHRIGQVRPVQIHRIVVKDTVEDRILELQDKKRELVEGALDEKASSNLSRLGARELAFLFNIRS</sequence>
<dbReference type="PANTHER" id="PTHR45626">
    <property type="entry name" value="TRANSCRIPTION TERMINATION FACTOR 2-RELATED"/>
    <property type="match status" value="1"/>
</dbReference>
<dbReference type="EMBL" id="NKJJ02000001">
    <property type="protein sequence ID" value="TPR02502.1"/>
    <property type="molecule type" value="Genomic_DNA"/>
</dbReference>
<dbReference type="VEuPathDB" id="FungiDB:ASPNIDRAFT2_1129752"/>
<feature type="compositionally biased region" description="Basic and acidic residues" evidence="7">
    <location>
        <begin position="216"/>
        <end position="233"/>
    </location>
</feature>
<dbReference type="GO" id="GO:0005524">
    <property type="term" value="F:ATP binding"/>
    <property type="evidence" value="ECO:0007669"/>
    <property type="project" value="UniProtKB-KW"/>
</dbReference>
<dbReference type="GO" id="GO:0016787">
    <property type="term" value="F:hydrolase activity"/>
    <property type="evidence" value="ECO:0007669"/>
    <property type="project" value="UniProtKB-KW"/>
</dbReference>
<feature type="compositionally biased region" description="Acidic residues" evidence="7">
    <location>
        <begin position="133"/>
        <end position="151"/>
    </location>
</feature>
<dbReference type="InterPro" id="IPR000330">
    <property type="entry name" value="SNF2_N"/>
</dbReference>
<dbReference type="GO" id="GO:0004386">
    <property type="term" value="F:helicase activity"/>
    <property type="evidence" value="ECO:0007669"/>
    <property type="project" value="UniProtKB-KW"/>
</dbReference>
<dbReference type="Pfam" id="PF00176">
    <property type="entry name" value="SNF2-rel_dom"/>
    <property type="match status" value="1"/>
</dbReference>
<dbReference type="GO" id="GO:0000724">
    <property type="term" value="P:double-strand break repair via homologous recombination"/>
    <property type="evidence" value="ECO:0007669"/>
    <property type="project" value="TreeGrafter"/>
</dbReference>
<dbReference type="GO" id="GO:0005737">
    <property type="term" value="C:cytoplasm"/>
    <property type="evidence" value="ECO:0007669"/>
    <property type="project" value="TreeGrafter"/>
</dbReference>
<evidence type="ECO:0000256" key="3">
    <source>
        <dbReference type="ARBA" id="ARBA00022801"/>
    </source>
</evidence>
<keyword evidence="6" id="KW-0479">Metal-binding</keyword>
<dbReference type="GO" id="GO:0005634">
    <property type="term" value="C:nucleus"/>
    <property type="evidence" value="ECO:0007669"/>
    <property type="project" value="TreeGrafter"/>
</dbReference>
<dbReference type="Pfam" id="PF13923">
    <property type="entry name" value="zf-C3HC4_2"/>
    <property type="match status" value="1"/>
</dbReference>
<dbReference type="Gene3D" id="3.40.50.10810">
    <property type="entry name" value="Tandem AAA-ATPase domain"/>
    <property type="match status" value="1"/>
</dbReference>
<dbReference type="VEuPathDB" id="FungiDB:M747DRAFT_240764"/>
<dbReference type="InterPro" id="IPR050628">
    <property type="entry name" value="SNF2_RAD54_helicase_TF"/>
</dbReference>
<accession>A0A505HY92</accession>
<dbReference type="SUPFAM" id="SSF52540">
    <property type="entry name" value="P-loop containing nucleoside triphosphate hydrolases"/>
    <property type="match status" value="2"/>
</dbReference>
<dbReference type="InterPro" id="IPR014001">
    <property type="entry name" value="Helicase_ATP-bd"/>
</dbReference>
<feature type="domain" description="RING-type" evidence="8">
    <location>
        <begin position="818"/>
        <end position="869"/>
    </location>
</feature>
<reference evidence="12" key="1">
    <citation type="submission" date="2018-10" db="EMBL/GenBank/DDBJ databases">
        <title>FDA dAtabase for Regulatory Grade micrObial Sequences (FDA-ARGOS): Supporting development and validation of Infectious Disease Dx tests.</title>
        <authorList>
            <person name="Kerrigan L."/>
            <person name="Tallon L."/>
            <person name="Sadzewicz L."/>
            <person name="Sengamalay N."/>
            <person name="Ott S."/>
            <person name="Godinez A."/>
            <person name="Nagaraj S."/>
            <person name="Vavikolanu K."/>
            <person name="Nadendla S."/>
            <person name="George J."/>
            <person name="Sichtig H."/>
        </authorList>
    </citation>
    <scope>NUCLEOTIDE SEQUENCE [LARGE SCALE GENOMIC DNA]</scope>
    <source>
        <strain evidence="12">FDAARGOS_311</strain>
    </source>
</reference>
<keyword evidence="3" id="KW-0378">Hydrolase</keyword>
<dbReference type="AlphaFoldDB" id="A0A505HY92"/>
<dbReference type="PROSITE" id="PS51194">
    <property type="entry name" value="HELICASE_CTER"/>
    <property type="match status" value="1"/>
</dbReference>
<dbReference type="InterPro" id="IPR013083">
    <property type="entry name" value="Znf_RING/FYVE/PHD"/>
</dbReference>
<dbReference type="SMART" id="SM00184">
    <property type="entry name" value="RING"/>
    <property type="match status" value="1"/>
</dbReference>
<dbReference type="PROSITE" id="PS51192">
    <property type="entry name" value="HELICASE_ATP_BIND_1"/>
    <property type="match status" value="1"/>
</dbReference>
<evidence type="ECO:0000256" key="6">
    <source>
        <dbReference type="PROSITE-ProRule" id="PRU00175"/>
    </source>
</evidence>
<dbReference type="SUPFAM" id="SSF57850">
    <property type="entry name" value="RING/U-box"/>
    <property type="match status" value="1"/>
</dbReference>
<evidence type="ECO:0000259" key="8">
    <source>
        <dbReference type="PROSITE" id="PS50089"/>
    </source>
</evidence>
<evidence type="ECO:0000259" key="10">
    <source>
        <dbReference type="PROSITE" id="PS51194"/>
    </source>
</evidence>
<evidence type="ECO:0000256" key="2">
    <source>
        <dbReference type="ARBA" id="ARBA00022741"/>
    </source>
</evidence>
<dbReference type="CDD" id="cd18793">
    <property type="entry name" value="SF2_C_SNF"/>
    <property type="match status" value="1"/>
</dbReference>
<organism evidence="11 12">
    <name type="scientific">Aspergillus niger</name>
    <dbReference type="NCBI Taxonomy" id="5061"/>
    <lineage>
        <taxon>Eukaryota</taxon>
        <taxon>Fungi</taxon>
        <taxon>Dikarya</taxon>
        <taxon>Ascomycota</taxon>
        <taxon>Pezizomycotina</taxon>
        <taxon>Eurotiomycetes</taxon>
        <taxon>Eurotiomycetidae</taxon>
        <taxon>Eurotiales</taxon>
        <taxon>Aspergillaceae</taxon>
        <taxon>Aspergillus</taxon>
        <taxon>Aspergillus subgen. Circumdati</taxon>
    </lineage>
</organism>
<dbReference type="SMART" id="SM00490">
    <property type="entry name" value="HELICc"/>
    <property type="match status" value="1"/>
</dbReference>
<feature type="compositionally biased region" description="Basic residues" evidence="7">
    <location>
        <begin position="882"/>
        <end position="896"/>
    </location>
</feature>
<dbReference type="FunFam" id="3.40.50.10810:FF:000064">
    <property type="entry name" value="SWI/SNF family DNA-dependent ATPase Ris1, putative"/>
    <property type="match status" value="1"/>
</dbReference>
<dbReference type="Pfam" id="PF00271">
    <property type="entry name" value="Helicase_C"/>
    <property type="match status" value="1"/>
</dbReference>
<dbReference type="InterPro" id="IPR038718">
    <property type="entry name" value="SNF2-like_sf"/>
</dbReference>
<evidence type="ECO:0000256" key="5">
    <source>
        <dbReference type="ARBA" id="ARBA00022840"/>
    </source>
</evidence>
<comment type="caution">
    <text evidence="11">The sequence shown here is derived from an EMBL/GenBank/DDBJ whole genome shotgun (WGS) entry which is preliminary data.</text>
</comment>
<dbReference type="FunFam" id="3.40.50.300:FF:002380">
    <property type="entry name" value="SWI/SNF family DNA-dependent ATPase, putative"/>
    <property type="match status" value="1"/>
</dbReference>
<keyword evidence="4" id="KW-0347">Helicase</keyword>
<evidence type="ECO:0000313" key="11">
    <source>
        <dbReference type="EMBL" id="TPR02502.1"/>
    </source>
</evidence>
<dbReference type="SMART" id="SM00487">
    <property type="entry name" value="DEXDc"/>
    <property type="match status" value="1"/>
</dbReference>
<feature type="domain" description="Helicase ATP-binding" evidence="9">
    <location>
        <begin position="472"/>
        <end position="661"/>
    </location>
</feature>
<dbReference type="CDD" id="cd18008">
    <property type="entry name" value="DEXDc_SHPRH-like"/>
    <property type="match status" value="1"/>
</dbReference>
<feature type="region of interest" description="Disordered" evidence="7">
    <location>
        <begin position="854"/>
        <end position="906"/>
    </location>
</feature>
<dbReference type="InterPro" id="IPR027417">
    <property type="entry name" value="P-loop_NTPase"/>
</dbReference>